<organism evidence="12 13">
    <name type="scientific">Trachymyrmex septentrionalis</name>
    <dbReference type="NCBI Taxonomy" id="34720"/>
    <lineage>
        <taxon>Eukaryota</taxon>
        <taxon>Metazoa</taxon>
        <taxon>Ecdysozoa</taxon>
        <taxon>Arthropoda</taxon>
        <taxon>Hexapoda</taxon>
        <taxon>Insecta</taxon>
        <taxon>Pterygota</taxon>
        <taxon>Neoptera</taxon>
        <taxon>Endopterygota</taxon>
        <taxon>Hymenoptera</taxon>
        <taxon>Apocrita</taxon>
        <taxon>Aculeata</taxon>
        <taxon>Formicoidea</taxon>
        <taxon>Formicidae</taxon>
        <taxon>Myrmicinae</taxon>
        <taxon>Trachymyrmex</taxon>
    </lineage>
</organism>
<proteinExistence type="inferred from homology"/>
<evidence type="ECO:0000256" key="5">
    <source>
        <dbReference type="ARBA" id="ARBA00022833"/>
    </source>
</evidence>
<dbReference type="InterPro" id="IPR036236">
    <property type="entry name" value="Znf_C2H2_sf"/>
</dbReference>
<dbReference type="SMART" id="SM00614">
    <property type="entry name" value="ZnF_BED"/>
    <property type="match status" value="3"/>
</dbReference>
<dbReference type="PROSITE" id="PS50808">
    <property type="entry name" value="ZF_BED"/>
    <property type="match status" value="4"/>
</dbReference>
<feature type="compositionally biased region" description="Basic and acidic residues" evidence="10">
    <location>
        <begin position="1155"/>
        <end position="1173"/>
    </location>
</feature>
<evidence type="ECO:0000256" key="3">
    <source>
        <dbReference type="ARBA" id="ARBA00022737"/>
    </source>
</evidence>
<feature type="domain" description="BED-type" evidence="11">
    <location>
        <begin position="327"/>
        <end position="376"/>
    </location>
</feature>
<dbReference type="GO" id="GO:0008270">
    <property type="term" value="F:zinc ion binding"/>
    <property type="evidence" value="ECO:0007669"/>
    <property type="project" value="UniProtKB-KW"/>
</dbReference>
<evidence type="ECO:0000256" key="8">
    <source>
        <dbReference type="ARBA" id="ARBA00037948"/>
    </source>
</evidence>
<evidence type="ECO:0000313" key="12">
    <source>
        <dbReference type="EMBL" id="KYN36408.1"/>
    </source>
</evidence>
<reference evidence="12 13" key="1">
    <citation type="submission" date="2016-03" db="EMBL/GenBank/DDBJ databases">
        <title>Trachymyrmex septentrionalis WGS genome.</title>
        <authorList>
            <person name="Nygaard S."/>
            <person name="Hu H."/>
            <person name="Boomsma J."/>
            <person name="Zhang G."/>
        </authorList>
    </citation>
    <scope>NUCLEOTIDE SEQUENCE [LARGE SCALE GENOMIC DNA]</scope>
    <source>
        <strain evidence="12">Tsep2-gDNA-1</strain>
        <tissue evidence="12">Whole body</tissue>
    </source>
</reference>
<evidence type="ECO:0000256" key="6">
    <source>
        <dbReference type="ARBA" id="ARBA00023125"/>
    </source>
</evidence>
<keyword evidence="6" id="KW-0238">DNA-binding</keyword>
<evidence type="ECO:0000256" key="9">
    <source>
        <dbReference type="PROSITE-ProRule" id="PRU00027"/>
    </source>
</evidence>
<dbReference type="PANTHER" id="PTHR24388:SF54">
    <property type="entry name" value="PROTEIN ESCARGOT"/>
    <property type="match status" value="1"/>
</dbReference>
<dbReference type="InterPro" id="IPR050527">
    <property type="entry name" value="Snail/Krueppel_Znf"/>
</dbReference>
<keyword evidence="5" id="KW-0862">Zinc</keyword>
<dbReference type="GO" id="GO:0005634">
    <property type="term" value="C:nucleus"/>
    <property type="evidence" value="ECO:0007669"/>
    <property type="project" value="UniProtKB-SubCell"/>
</dbReference>
<dbReference type="EMBL" id="KQ981744">
    <property type="protein sequence ID" value="KYN36408.1"/>
    <property type="molecule type" value="Genomic_DNA"/>
</dbReference>
<feature type="region of interest" description="Disordered" evidence="10">
    <location>
        <begin position="647"/>
        <end position="673"/>
    </location>
</feature>
<feature type="region of interest" description="Disordered" evidence="10">
    <location>
        <begin position="867"/>
        <end position="887"/>
    </location>
</feature>
<dbReference type="AlphaFoldDB" id="A0A195F7J2"/>
<feature type="region of interest" description="Disordered" evidence="10">
    <location>
        <begin position="1155"/>
        <end position="1176"/>
    </location>
</feature>
<evidence type="ECO:0000259" key="11">
    <source>
        <dbReference type="PROSITE" id="PS50808"/>
    </source>
</evidence>
<comment type="subcellular location">
    <subcellularLocation>
        <location evidence="1">Nucleus</location>
    </subcellularLocation>
</comment>
<feature type="domain" description="BED-type" evidence="11">
    <location>
        <begin position="524"/>
        <end position="573"/>
    </location>
</feature>
<keyword evidence="4 9" id="KW-0863">Zinc-finger</keyword>
<dbReference type="GO" id="GO:0000978">
    <property type="term" value="F:RNA polymerase II cis-regulatory region sequence-specific DNA binding"/>
    <property type="evidence" value="ECO:0007669"/>
    <property type="project" value="TreeGrafter"/>
</dbReference>
<accession>A0A195F7J2</accession>
<evidence type="ECO:0000313" key="13">
    <source>
        <dbReference type="Proteomes" id="UP000078541"/>
    </source>
</evidence>
<comment type="similarity">
    <text evidence="8">Belongs to the snail C2H2-type zinc-finger protein family.</text>
</comment>
<feature type="compositionally biased region" description="Basic and acidic residues" evidence="10">
    <location>
        <begin position="654"/>
        <end position="670"/>
    </location>
</feature>
<dbReference type="Proteomes" id="UP000078541">
    <property type="component" value="Unassembled WGS sequence"/>
</dbReference>
<evidence type="ECO:0000256" key="2">
    <source>
        <dbReference type="ARBA" id="ARBA00022723"/>
    </source>
</evidence>
<feature type="domain" description="BED-type" evidence="11">
    <location>
        <begin position="968"/>
        <end position="1017"/>
    </location>
</feature>
<protein>
    <recommendedName>
        <fullName evidence="11">BED-type domain-containing protein</fullName>
    </recommendedName>
</protein>
<dbReference type="Pfam" id="PF02892">
    <property type="entry name" value="zf-BED"/>
    <property type="match status" value="4"/>
</dbReference>
<name>A0A195F7J2_9HYME</name>
<evidence type="ECO:0000256" key="4">
    <source>
        <dbReference type="ARBA" id="ARBA00022771"/>
    </source>
</evidence>
<keyword evidence="3" id="KW-0677">Repeat</keyword>
<evidence type="ECO:0000256" key="7">
    <source>
        <dbReference type="ARBA" id="ARBA00023242"/>
    </source>
</evidence>
<dbReference type="GO" id="GO:0000981">
    <property type="term" value="F:DNA-binding transcription factor activity, RNA polymerase II-specific"/>
    <property type="evidence" value="ECO:0007669"/>
    <property type="project" value="TreeGrafter"/>
</dbReference>
<dbReference type="InterPro" id="IPR003656">
    <property type="entry name" value="Znf_BED"/>
</dbReference>
<keyword evidence="7" id="KW-0539">Nucleus</keyword>
<evidence type="ECO:0000256" key="1">
    <source>
        <dbReference type="ARBA" id="ARBA00004123"/>
    </source>
</evidence>
<evidence type="ECO:0000256" key="10">
    <source>
        <dbReference type="SAM" id="MobiDB-lite"/>
    </source>
</evidence>
<sequence>MAIQEISDSWVWKHVYILDDFTVQCNNCNKSYKYEKYTSITIIKGHLYHKHNIWTEEDRLKWENDNHLLWKYFDKVDLYTSKCKFCNKILRQSHIPFLKKHLQIFHNQEIRAVIEKEIANQALWQNFKIHEEKFTARCKCCNAEKNIFFGTDVLIHHVCINKASIVLQIYFKNTVYQYVANCFNNCLPIVSLIFEFSLSINCKSFMYIMYIVLCITKINQDYLSYRNQLEDNNVNIMTQQSVADENTRIDTSRNCVDVMAIQKISDSWVWKHVFKSDYFTLRCNINNCDKTYKYYKNYKNKEITTIKGHLYHMHNIWTEEDRLKWENDNNLVWKYYDKIDLYRAKCRFCKKIYHESYIPNLKQHLQIYHNQKIRAVIEKEIANQALWQYFEIHVEKFTARCKCCNDEINIFYGTDVLIHHTCNTSTNSHHDNINRQIPENRENEQSDTSRNCVDVMAIQNGSNSWVWKHVHKLDDLTVQCNNCSTSYKRRFPYLDRDRSITIIKGHLYHMHNIWTEEDRLKWENDNNLLWKYIDKMNLYTSKCKFCKKIYHEPYIPNLKQHLKIYHYQEIKVVIEKEIANQALWQYFEIQEIFTARCKCCNDEINIFYGTDVLIHHTCKVLYQDYLRYRNQLEDNNVNIMTQQSVADENTSTNSHHDNINRQIPENRENEQSDTSRNCVNIMAIQEISDSWVWKHVYILDDFTVQCNNCNKSYKYEKYTSITIIKGHLYHMHNIWTEEDRLKWENDNHLLWKYNDKVDLYKSRCKFCNNISLQSYIPLLKKHIKYCHIQEIRAIIREEIANKLSLSQNFEIHEENFSALCKRCNDKINIFYGIDFLIHHMQSCNKCLRYRNQLEDNNINRITQQSIADENTSTNSHHDNINRQTIGNRENQLSNTSQYCAGVTADLERSDNWMEEHFLKLDNSNIQCKWCNTIYEILNHIHTKMIVIKEHLYYEHEKYIEEDRLKWENDHDFIWRYFDKTKLFIAKCKFCNVSLKCLHKLDLRDHLKTYHWKELQDVIEKEIANYLLHVHFTINIATLTANCYHCNYTINIFYSNRGIDDLRSHCQHHVNENSKYEIGAADYSEDRIMQEDVAAENMNIRYDHESTYCQNFENQEDQQSIFKDIVMARRESSERKASFVLLNTFRILCRGDDHNEVSTKRTAPDEREKERERGGGGNFMTPVTKCLRYRNQHENNNVNRMTQQSIANENTSISSHHNNINRQAPGNRENVIKGNCYLIKMLICFTFLKLLIYYLHFNMH</sequence>
<dbReference type="SUPFAM" id="SSF57667">
    <property type="entry name" value="beta-beta-alpha zinc fingers"/>
    <property type="match status" value="1"/>
</dbReference>
<feature type="domain" description="BED-type" evidence="11">
    <location>
        <begin position="64"/>
        <end position="113"/>
    </location>
</feature>
<keyword evidence="13" id="KW-1185">Reference proteome</keyword>
<gene>
    <name evidence="12" type="ORF">ALC56_09368</name>
</gene>
<dbReference type="SMART" id="SM00355">
    <property type="entry name" value="ZnF_C2H2"/>
    <property type="match status" value="7"/>
</dbReference>
<keyword evidence="2" id="KW-0479">Metal-binding</keyword>
<dbReference type="InterPro" id="IPR013087">
    <property type="entry name" value="Znf_C2H2_type"/>
</dbReference>
<dbReference type="PANTHER" id="PTHR24388">
    <property type="entry name" value="ZINC FINGER PROTEIN"/>
    <property type="match status" value="1"/>
</dbReference>